<organism evidence="2 3">
    <name type="scientific">Paludisphaera mucosa</name>
    <dbReference type="NCBI Taxonomy" id="3030827"/>
    <lineage>
        <taxon>Bacteria</taxon>
        <taxon>Pseudomonadati</taxon>
        <taxon>Planctomycetota</taxon>
        <taxon>Planctomycetia</taxon>
        <taxon>Isosphaerales</taxon>
        <taxon>Isosphaeraceae</taxon>
        <taxon>Paludisphaera</taxon>
    </lineage>
</organism>
<feature type="transmembrane region" description="Helical" evidence="1">
    <location>
        <begin position="152"/>
        <end position="176"/>
    </location>
</feature>
<evidence type="ECO:0000313" key="3">
    <source>
        <dbReference type="Proteomes" id="UP001216907"/>
    </source>
</evidence>
<feature type="transmembrane region" description="Helical" evidence="1">
    <location>
        <begin position="12"/>
        <end position="31"/>
    </location>
</feature>
<gene>
    <name evidence="2" type="ORF">PZE19_21275</name>
</gene>
<keyword evidence="3" id="KW-1185">Reference proteome</keyword>
<keyword evidence="1" id="KW-1133">Transmembrane helix</keyword>
<dbReference type="PROSITE" id="PS51257">
    <property type="entry name" value="PROKAR_LIPOPROTEIN"/>
    <property type="match status" value="1"/>
</dbReference>
<name>A0ABT6FFZ8_9BACT</name>
<sequence length="178" mass="19698">MPAQSGRRTSIAEFMMLTGGIGSSLGCWLYFFRSIKPRFADEWPPWIAYQAMGATYLLLPLSLTLLACSMKRSRRRMSSHPAAALGLTAFFVGAVNGLLVVMRLPYANLAQPYEIEVLVQGYSAWVAQQTAMAASTNAFIQAVSGRLRRPRAWLDVSVWALGVCWVVVALAPQFLFFL</sequence>
<proteinExistence type="predicted"/>
<dbReference type="EMBL" id="JARRAG010000002">
    <property type="protein sequence ID" value="MDG3006310.1"/>
    <property type="molecule type" value="Genomic_DNA"/>
</dbReference>
<dbReference type="Proteomes" id="UP001216907">
    <property type="component" value="Unassembled WGS sequence"/>
</dbReference>
<dbReference type="RefSeq" id="WP_277862610.1">
    <property type="nucleotide sequence ID" value="NZ_JARRAG010000002.1"/>
</dbReference>
<keyword evidence="1" id="KW-0812">Transmembrane</keyword>
<feature type="transmembrane region" description="Helical" evidence="1">
    <location>
        <begin position="51"/>
        <end position="70"/>
    </location>
</feature>
<feature type="transmembrane region" description="Helical" evidence="1">
    <location>
        <begin position="82"/>
        <end position="102"/>
    </location>
</feature>
<protein>
    <submittedName>
        <fullName evidence="2">Uncharacterized protein</fullName>
    </submittedName>
</protein>
<keyword evidence="1" id="KW-0472">Membrane</keyword>
<evidence type="ECO:0000313" key="2">
    <source>
        <dbReference type="EMBL" id="MDG3006310.1"/>
    </source>
</evidence>
<comment type="caution">
    <text evidence="2">The sequence shown here is derived from an EMBL/GenBank/DDBJ whole genome shotgun (WGS) entry which is preliminary data.</text>
</comment>
<accession>A0ABT6FFZ8</accession>
<reference evidence="2 3" key="1">
    <citation type="submission" date="2023-03" db="EMBL/GenBank/DDBJ databases">
        <title>Paludisphaera mucosa sp. nov. a novel planctomycete from northern fen.</title>
        <authorList>
            <person name="Ivanova A."/>
        </authorList>
    </citation>
    <scope>NUCLEOTIDE SEQUENCE [LARGE SCALE GENOMIC DNA]</scope>
    <source>
        <strain evidence="2 3">Pla2</strain>
    </source>
</reference>
<evidence type="ECO:0000256" key="1">
    <source>
        <dbReference type="SAM" id="Phobius"/>
    </source>
</evidence>